<dbReference type="RefSeq" id="WP_082179096.1">
    <property type="nucleotide sequence ID" value="NZ_CP048637.1"/>
</dbReference>
<proteinExistence type="predicted"/>
<sequence>MSAAHLPPGFRRIFRRELRQIAERPALFFMLGPFPLLLFLILAAIFHAGLPTALPVAVIDEDGTGMSRQIVRMIDATPEVEVAGRLVNLTEGREAVLDGRIYAAVLIPSGLERDLLLGRRPEVVVFYNNQLMTPGGIAARAINGALNTFSAGLAVEMRIARGATREAAIEAAAPVPLRQSPLFNPTLDYVQFLLAAIMPTVLQIFICAGAVLSFSRDRHTKAGIARVLRLGKTPLRATAGKLLPYTFTYGLTLIAADAIIFGFFGAPFHGSMLLHVVSGFAFILASQLLGVLLALSLADTVAALGLCGLLTGPAFGFAGVSFPRIVMNGFSVAWGAILPLTPYLQLRTDQALRGTPVEISLPTLGWLLALLAVYGLLTLLQFRRTARPAVRVKAEPPVGETP</sequence>
<keyword evidence="2" id="KW-1003">Cell membrane</keyword>
<evidence type="ECO:0000256" key="1">
    <source>
        <dbReference type="ARBA" id="ARBA00004651"/>
    </source>
</evidence>
<keyword evidence="9" id="KW-1185">Reference proteome</keyword>
<dbReference type="GO" id="GO:0140359">
    <property type="term" value="F:ABC-type transporter activity"/>
    <property type="evidence" value="ECO:0007669"/>
    <property type="project" value="InterPro"/>
</dbReference>
<dbReference type="GO" id="GO:0005886">
    <property type="term" value="C:plasma membrane"/>
    <property type="evidence" value="ECO:0007669"/>
    <property type="project" value="UniProtKB-SubCell"/>
</dbReference>
<dbReference type="Gene3D" id="3.40.1710.10">
    <property type="entry name" value="abc type-2 transporter like domain"/>
    <property type="match status" value="1"/>
</dbReference>
<accession>A0A7L5BR50</accession>
<evidence type="ECO:0000313" key="8">
    <source>
        <dbReference type="EMBL" id="QIB41378.1"/>
    </source>
</evidence>
<dbReference type="AlphaFoldDB" id="A0A7L5BR50"/>
<dbReference type="Pfam" id="PF12698">
    <property type="entry name" value="ABC2_membrane_3"/>
    <property type="match status" value="1"/>
</dbReference>
<evidence type="ECO:0000256" key="3">
    <source>
        <dbReference type="ARBA" id="ARBA00022692"/>
    </source>
</evidence>
<evidence type="ECO:0000256" key="2">
    <source>
        <dbReference type="ARBA" id="ARBA00022475"/>
    </source>
</evidence>
<gene>
    <name evidence="8" type="ORF">G3A56_26560</name>
</gene>
<dbReference type="KEGG" id="roy:G3A56_26560"/>
<protein>
    <submittedName>
        <fullName evidence="8">ABC transporter permease</fullName>
    </submittedName>
</protein>
<name>A0A7L5BR50_9HYPH</name>
<feature type="transmembrane region" description="Helical" evidence="6">
    <location>
        <begin position="363"/>
        <end position="382"/>
    </location>
</feature>
<dbReference type="EMBL" id="CP048637">
    <property type="protein sequence ID" value="QIB41378.1"/>
    <property type="molecule type" value="Genomic_DNA"/>
</dbReference>
<keyword evidence="4 6" id="KW-1133">Transmembrane helix</keyword>
<keyword evidence="5 6" id="KW-0472">Membrane</keyword>
<comment type="subcellular location">
    <subcellularLocation>
        <location evidence="1">Cell membrane</location>
        <topology evidence="1">Multi-pass membrane protein</topology>
    </subcellularLocation>
</comment>
<dbReference type="Proteomes" id="UP000464865">
    <property type="component" value="Plasmid p5"/>
</dbReference>
<feature type="transmembrane region" description="Helical" evidence="6">
    <location>
        <begin position="272"/>
        <end position="295"/>
    </location>
</feature>
<evidence type="ECO:0000256" key="6">
    <source>
        <dbReference type="SAM" id="Phobius"/>
    </source>
</evidence>
<geneLocation type="plasmid" evidence="8 9">
    <name>p5</name>
</geneLocation>
<evidence type="ECO:0000256" key="4">
    <source>
        <dbReference type="ARBA" id="ARBA00022989"/>
    </source>
</evidence>
<keyword evidence="3 6" id="KW-0812">Transmembrane</keyword>
<evidence type="ECO:0000256" key="5">
    <source>
        <dbReference type="ARBA" id="ARBA00023136"/>
    </source>
</evidence>
<feature type="transmembrane region" description="Helical" evidence="6">
    <location>
        <begin position="302"/>
        <end position="322"/>
    </location>
</feature>
<feature type="transmembrane region" description="Helical" evidence="6">
    <location>
        <begin position="189"/>
        <end position="212"/>
    </location>
</feature>
<keyword evidence="8" id="KW-0614">Plasmid</keyword>
<evidence type="ECO:0000259" key="7">
    <source>
        <dbReference type="Pfam" id="PF12698"/>
    </source>
</evidence>
<feature type="transmembrane region" description="Helical" evidence="6">
    <location>
        <begin position="242"/>
        <end position="266"/>
    </location>
</feature>
<organism evidence="8 9">
    <name type="scientific">Rhizobium oryzihabitans</name>
    <dbReference type="NCBI Taxonomy" id="2267833"/>
    <lineage>
        <taxon>Bacteria</taxon>
        <taxon>Pseudomonadati</taxon>
        <taxon>Pseudomonadota</taxon>
        <taxon>Alphaproteobacteria</taxon>
        <taxon>Hyphomicrobiales</taxon>
        <taxon>Rhizobiaceae</taxon>
        <taxon>Rhizobium/Agrobacterium group</taxon>
        <taxon>Rhizobium</taxon>
    </lineage>
</organism>
<dbReference type="InterPro" id="IPR051449">
    <property type="entry name" value="ABC-2_transporter_component"/>
</dbReference>
<feature type="domain" description="ABC-2 type transporter transmembrane" evidence="7">
    <location>
        <begin position="27"/>
        <end position="380"/>
    </location>
</feature>
<dbReference type="PANTHER" id="PTHR30294">
    <property type="entry name" value="MEMBRANE COMPONENT OF ABC TRANSPORTER YHHJ-RELATED"/>
    <property type="match status" value="1"/>
</dbReference>
<reference evidence="8 9" key="1">
    <citation type="submission" date="2020-02" db="EMBL/GenBank/DDBJ databases">
        <title>Plant-Promoting Endophytic Bacterium Rhizobium oryzihabitans sp. nov., Isolated from the Root of Rice.</title>
        <authorList>
            <person name="zhao J."/>
            <person name="Zhang G."/>
        </authorList>
    </citation>
    <scope>NUCLEOTIDE SEQUENCE [LARGE SCALE GENOMIC DNA]</scope>
    <source>
        <strain evidence="8 9">M15</strain>
        <plasmid evidence="8 9">p5</plasmid>
    </source>
</reference>
<dbReference type="InterPro" id="IPR013525">
    <property type="entry name" value="ABC2_TM"/>
</dbReference>
<dbReference type="PANTHER" id="PTHR30294:SF47">
    <property type="entry name" value="INNER MEMBRANE TRANSPORT PERMEASE YHHJ"/>
    <property type="match status" value="1"/>
</dbReference>
<evidence type="ECO:0000313" key="9">
    <source>
        <dbReference type="Proteomes" id="UP000464865"/>
    </source>
</evidence>